<keyword evidence="4 5" id="KW-0413">Isomerase</keyword>
<evidence type="ECO:0000256" key="1">
    <source>
        <dbReference type="ARBA" id="ARBA00002388"/>
    </source>
</evidence>
<evidence type="ECO:0000256" key="2">
    <source>
        <dbReference type="ARBA" id="ARBA00007365"/>
    </source>
</evidence>
<name>A0ABV4BCY3_9GAMM</name>
<dbReference type="EMBL" id="JBDKXB010000007">
    <property type="protein sequence ID" value="MEY6432301.1"/>
    <property type="molecule type" value="Genomic_DNA"/>
</dbReference>
<dbReference type="EC" id="5.2.1.8" evidence="5"/>
<dbReference type="Pfam" id="PF00160">
    <property type="entry name" value="Pro_isomerase"/>
    <property type="match status" value="1"/>
</dbReference>
<reference evidence="7 8" key="1">
    <citation type="submission" date="2024-05" db="EMBL/GenBank/DDBJ databases">
        <title>Genome Sequence and Characterization of the New Strain Purple Sulfur Bacterium of Genus Thioalkalicoccus.</title>
        <authorList>
            <person name="Bryantseva I.A."/>
            <person name="Kyndt J.A."/>
            <person name="Imhoff J.F."/>
        </authorList>
    </citation>
    <scope>NUCLEOTIDE SEQUENCE [LARGE SCALE GENOMIC DNA]</scope>
    <source>
        <strain evidence="7 8">Um2</strain>
    </source>
</reference>
<dbReference type="PROSITE" id="PS50072">
    <property type="entry name" value="CSA_PPIASE_2"/>
    <property type="match status" value="1"/>
</dbReference>
<dbReference type="PANTHER" id="PTHR11071:SF561">
    <property type="entry name" value="PEPTIDYL-PROLYL CIS-TRANS ISOMERASE D-RELATED"/>
    <property type="match status" value="1"/>
</dbReference>
<dbReference type="SUPFAM" id="SSF50891">
    <property type="entry name" value="Cyclophilin-like"/>
    <property type="match status" value="1"/>
</dbReference>
<feature type="domain" description="PPIase cyclophilin-type" evidence="6">
    <location>
        <begin position="27"/>
        <end position="190"/>
    </location>
</feature>
<evidence type="ECO:0000256" key="3">
    <source>
        <dbReference type="ARBA" id="ARBA00023110"/>
    </source>
</evidence>
<dbReference type="GO" id="GO:0003755">
    <property type="term" value="F:peptidyl-prolyl cis-trans isomerase activity"/>
    <property type="evidence" value="ECO:0007669"/>
    <property type="project" value="UniProtKB-EC"/>
</dbReference>
<evidence type="ECO:0000256" key="4">
    <source>
        <dbReference type="ARBA" id="ARBA00023235"/>
    </source>
</evidence>
<evidence type="ECO:0000259" key="6">
    <source>
        <dbReference type="PROSITE" id="PS50072"/>
    </source>
</evidence>
<dbReference type="PANTHER" id="PTHR11071">
    <property type="entry name" value="PEPTIDYL-PROLYL CIS-TRANS ISOMERASE"/>
    <property type="match status" value="1"/>
</dbReference>
<dbReference type="InterPro" id="IPR029000">
    <property type="entry name" value="Cyclophilin-like_dom_sf"/>
</dbReference>
<comment type="similarity">
    <text evidence="2 5">Belongs to the cyclophilin-type PPIase family.</text>
</comment>
<protein>
    <recommendedName>
        <fullName evidence="5">Peptidyl-prolyl cis-trans isomerase</fullName>
        <shortName evidence="5">PPIase</shortName>
        <ecNumber evidence="5">5.2.1.8</ecNumber>
    </recommendedName>
</protein>
<dbReference type="InterPro" id="IPR024936">
    <property type="entry name" value="Cyclophilin-type_PPIase"/>
</dbReference>
<dbReference type="PIRSF" id="PIRSF001467">
    <property type="entry name" value="Peptidylpro_ismrse"/>
    <property type="match status" value="1"/>
</dbReference>
<accession>A0ABV4BCY3</accession>
<dbReference type="Gene3D" id="2.40.100.10">
    <property type="entry name" value="Cyclophilin-like"/>
    <property type="match status" value="1"/>
</dbReference>
<sequence length="193" mass="20648">MRGFSFAVVAALFAFSAQAYADNPKVALDVTIGGQPAGTVVIELRADVVPRTAENFRSLCTGERGYGRRGNALAYAGSPFHRIIPGFMVQGGDITRGTGKGGDSIYGGRFPDENFRLRHSGPGIVSMANSGRNTNSSQFFITLNATPHLDGMHVVFGQVVEGMEVVEKMGAQGTPRGRPLTRVQLAECRELKD</sequence>
<proteinExistence type="inferred from homology"/>
<feature type="chain" id="PRO_5044954759" description="Peptidyl-prolyl cis-trans isomerase" evidence="5">
    <location>
        <begin position="22"/>
        <end position="193"/>
    </location>
</feature>
<comment type="catalytic activity">
    <reaction evidence="5">
        <text>[protein]-peptidylproline (omega=180) = [protein]-peptidylproline (omega=0)</text>
        <dbReference type="Rhea" id="RHEA:16237"/>
        <dbReference type="Rhea" id="RHEA-COMP:10747"/>
        <dbReference type="Rhea" id="RHEA-COMP:10748"/>
        <dbReference type="ChEBI" id="CHEBI:83833"/>
        <dbReference type="ChEBI" id="CHEBI:83834"/>
        <dbReference type="EC" id="5.2.1.8"/>
    </reaction>
</comment>
<feature type="signal peptide" evidence="5">
    <location>
        <begin position="1"/>
        <end position="21"/>
    </location>
</feature>
<dbReference type="InterPro" id="IPR020892">
    <property type="entry name" value="Cyclophilin-type_PPIase_CS"/>
</dbReference>
<keyword evidence="8" id="KW-1185">Reference proteome</keyword>
<evidence type="ECO:0000313" key="7">
    <source>
        <dbReference type="EMBL" id="MEY6432301.1"/>
    </source>
</evidence>
<dbReference type="Proteomes" id="UP001564408">
    <property type="component" value="Unassembled WGS sequence"/>
</dbReference>
<organism evidence="7 8">
    <name type="scientific">Thioalkalicoccus limnaeus</name>
    <dbReference type="NCBI Taxonomy" id="120681"/>
    <lineage>
        <taxon>Bacteria</taxon>
        <taxon>Pseudomonadati</taxon>
        <taxon>Pseudomonadota</taxon>
        <taxon>Gammaproteobacteria</taxon>
        <taxon>Chromatiales</taxon>
        <taxon>Chromatiaceae</taxon>
        <taxon>Thioalkalicoccus</taxon>
    </lineage>
</organism>
<comment type="caution">
    <text evidence="7">The sequence shown here is derived from an EMBL/GenBank/DDBJ whole genome shotgun (WGS) entry which is preliminary data.</text>
</comment>
<comment type="function">
    <text evidence="1 5">PPIases accelerate the folding of proteins. It catalyzes the cis-trans isomerization of proline imidic peptide bonds in oligopeptides.</text>
</comment>
<keyword evidence="5" id="KW-0732">Signal</keyword>
<dbReference type="RefSeq" id="WP_369666687.1">
    <property type="nucleotide sequence ID" value="NZ_JBDKXB010000007.1"/>
</dbReference>
<evidence type="ECO:0000313" key="8">
    <source>
        <dbReference type="Proteomes" id="UP001564408"/>
    </source>
</evidence>
<dbReference type="PROSITE" id="PS00170">
    <property type="entry name" value="CSA_PPIASE_1"/>
    <property type="match status" value="1"/>
</dbReference>
<dbReference type="InterPro" id="IPR002130">
    <property type="entry name" value="Cyclophilin-type_PPIase_dom"/>
</dbReference>
<evidence type="ECO:0000256" key="5">
    <source>
        <dbReference type="RuleBase" id="RU363019"/>
    </source>
</evidence>
<dbReference type="PRINTS" id="PR00153">
    <property type="entry name" value="CSAPPISMRASE"/>
</dbReference>
<gene>
    <name evidence="7" type="ORF">ABC977_07735</name>
</gene>
<keyword evidence="3 5" id="KW-0697">Rotamase</keyword>